<dbReference type="AlphaFoldDB" id="A0A0H2RUR3"/>
<evidence type="ECO:0000256" key="1">
    <source>
        <dbReference type="SAM" id="MobiDB-lite"/>
    </source>
</evidence>
<sequence length="443" mass="48835">MEDAGRWKRRARHLRCHGRGGKESKTRRGGDARDWVWVVPDGRAWLRRKGAEGTERRKDWQLGRECSQIVAVVRLGHACEGGLVVLHDHLCAMHYMRVVAVLVFCMCACDLAGCVRSLGPISGPVLLLARGRPRAWVGVDVVRACGVGVCAVCDDGDAGEDDDGRWTVQRRDEGDSLQKERSPGLPSAPERWECPAPNPVSLSHARSNTQVVGPLFPHKQANLTVTSPHMRPQTALQSPCSNSVLARRKARTDFTAKKKGGRAPSGVISYFTTPALRRSRSQCSKTKGQRGHHVLLADGEQRLSAAGDVIRELTYIRAHLVLKRPRRSAIAAWNLAVFYSAYVRSEIFKLKAFSGPSSSDLVDSFDQSAYSHTYEALPEGSKQKRCDTAVHPSPPEESSVRPEALTENVTVPFELHYGPPQLLSITQLPVNVHVQADQSPFLK</sequence>
<feature type="region of interest" description="Disordered" evidence="1">
    <location>
        <begin position="381"/>
        <end position="403"/>
    </location>
</feature>
<dbReference type="Proteomes" id="UP000053477">
    <property type="component" value="Unassembled WGS sequence"/>
</dbReference>
<keyword evidence="3" id="KW-1185">Reference proteome</keyword>
<feature type="region of interest" description="Disordered" evidence="1">
    <location>
        <begin position="159"/>
        <end position="192"/>
    </location>
</feature>
<name>A0A0H2RUR3_9AGAM</name>
<dbReference type="InParanoid" id="A0A0H2RUR3"/>
<accession>A0A0H2RUR3</accession>
<feature type="compositionally biased region" description="Basic and acidic residues" evidence="1">
    <location>
        <begin position="169"/>
        <end position="182"/>
    </location>
</feature>
<evidence type="ECO:0000313" key="2">
    <source>
        <dbReference type="EMBL" id="KLO15594.1"/>
    </source>
</evidence>
<gene>
    <name evidence="2" type="ORF">SCHPADRAFT_888389</name>
</gene>
<dbReference type="EMBL" id="KQ085927">
    <property type="protein sequence ID" value="KLO15594.1"/>
    <property type="molecule type" value="Genomic_DNA"/>
</dbReference>
<protein>
    <submittedName>
        <fullName evidence="2">Uncharacterized protein</fullName>
    </submittedName>
</protein>
<proteinExistence type="predicted"/>
<organism evidence="2 3">
    <name type="scientific">Schizopora paradoxa</name>
    <dbReference type="NCBI Taxonomy" id="27342"/>
    <lineage>
        <taxon>Eukaryota</taxon>
        <taxon>Fungi</taxon>
        <taxon>Dikarya</taxon>
        <taxon>Basidiomycota</taxon>
        <taxon>Agaricomycotina</taxon>
        <taxon>Agaricomycetes</taxon>
        <taxon>Hymenochaetales</taxon>
        <taxon>Schizoporaceae</taxon>
        <taxon>Schizopora</taxon>
    </lineage>
</organism>
<reference evidence="2 3" key="1">
    <citation type="submission" date="2015-04" db="EMBL/GenBank/DDBJ databases">
        <title>Complete genome sequence of Schizopora paradoxa KUC8140, a cosmopolitan wood degrader in East Asia.</title>
        <authorList>
            <consortium name="DOE Joint Genome Institute"/>
            <person name="Min B."/>
            <person name="Park H."/>
            <person name="Jang Y."/>
            <person name="Kim J.-J."/>
            <person name="Kim K.H."/>
            <person name="Pangilinan J."/>
            <person name="Lipzen A."/>
            <person name="Riley R."/>
            <person name="Grigoriev I.V."/>
            <person name="Spatafora J.W."/>
            <person name="Choi I.-G."/>
        </authorList>
    </citation>
    <scope>NUCLEOTIDE SEQUENCE [LARGE SCALE GENOMIC DNA]</scope>
    <source>
        <strain evidence="2 3">KUC8140</strain>
    </source>
</reference>
<evidence type="ECO:0000313" key="3">
    <source>
        <dbReference type="Proteomes" id="UP000053477"/>
    </source>
</evidence>